<dbReference type="RefSeq" id="WP_226927405.1">
    <property type="nucleotide sequence ID" value="NZ_JABSNO010000001.1"/>
</dbReference>
<dbReference type="InterPro" id="IPR024453">
    <property type="entry name" value="Peptidase_C92"/>
</dbReference>
<comment type="caution">
    <text evidence="1">The sequence shown here is derived from an EMBL/GenBank/DDBJ whole genome shotgun (WGS) entry which is preliminary data.</text>
</comment>
<dbReference type="AlphaFoldDB" id="A0A8J8G501"/>
<dbReference type="InterPro" id="IPR038765">
    <property type="entry name" value="Papain-like_cys_pep_sf"/>
</dbReference>
<dbReference type="EMBL" id="JABSNO010000001">
    <property type="protein sequence ID" value="NRS91176.1"/>
    <property type="molecule type" value="Genomic_DNA"/>
</dbReference>
<reference evidence="1" key="1">
    <citation type="submission" date="2020-05" db="EMBL/GenBank/DDBJ databases">
        <title>Genomic Encyclopedia of Type Strains, Phase IV (KMG-V): Genome sequencing to study the core and pangenomes of soil and plant-associated prokaryotes.</title>
        <authorList>
            <person name="Whitman W."/>
        </authorList>
    </citation>
    <scope>NUCLEOTIDE SEQUENCE</scope>
    <source>
        <strain evidence="1">16F</strain>
    </source>
</reference>
<dbReference type="SUPFAM" id="SSF54001">
    <property type="entry name" value="Cysteine proteinases"/>
    <property type="match status" value="1"/>
</dbReference>
<dbReference type="Proteomes" id="UP000610746">
    <property type="component" value="Unassembled WGS sequence"/>
</dbReference>
<proteinExistence type="predicted"/>
<evidence type="ECO:0000313" key="1">
    <source>
        <dbReference type="EMBL" id="NRS91176.1"/>
    </source>
</evidence>
<name>A0A8J8G501_9FLAO</name>
<accession>A0A8J8G501</accession>
<protein>
    <recommendedName>
        <fullName evidence="3">Permuted papain-like amidase YaeF/Yiix C92 family enzyme</fullName>
    </recommendedName>
</protein>
<dbReference type="Pfam" id="PF05708">
    <property type="entry name" value="Peptidase_C92"/>
    <property type="match status" value="1"/>
</dbReference>
<evidence type="ECO:0008006" key="3">
    <source>
        <dbReference type="Google" id="ProtNLM"/>
    </source>
</evidence>
<sequence>MFFLLLSSCKSKYSYLQNGDLIFIQAKEENLSGAISRVTKKENIPSYDHIGIIEKNRKDLFVLHAAPEKGSIKENIKDFLKDYNSRTIDVYRLKKEYNLSIDQAIQKANSLLKRPYNVSYVLNENSYYCSDFIERSFRKDSIFQLNPMTFINPKTGKTDEYWQEFYKKLNIAIPEGSPGCNPNGLSQSEKIFKVSTLKH</sequence>
<dbReference type="Gene3D" id="3.90.1720.10">
    <property type="entry name" value="endopeptidase domain like (from Nostoc punctiforme)"/>
    <property type="match status" value="1"/>
</dbReference>
<evidence type="ECO:0000313" key="2">
    <source>
        <dbReference type="Proteomes" id="UP000610746"/>
    </source>
</evidence>
<organism evidence="1 2">
    <name type="scientific">Frigoriflavimonas asaccharolytica</name>
    <dbReference type="NCBI Taxonomy" id="2735899"/>
    <lineage>
        <taxon>Bacteria</taxon>
        <taxon>Pseudomonadati</taxon>
        <taxon>Bacteroidota</taxon>
        <taxon>Flavobacteriia</taxon>
        <taxon>Flavobacteriales</taxon>
        <taxon>Weeksellaceae</taxon>
        <taxon>Frigoriflavimonas</taxon>
    </lineage>
</organism>
<keyword evidence="2" id="KW-1185">Reference proteome</keyword>
<gene>
    <name evidence="1" type="ORF">HNQ03_000241</name>
</gene>